<dbReference type="RefSeq" id="WP_150039174.1">
    <property type="nucleotide sequence ID" value="NZ_OW485601.1"/>
</dbReference>
<dbReference type="Pfam" id="PF00015">
    <property type="entry name" value="MCPsignal"/>
    <property type="match status" value="1"/>
</dbReference>
<dbReference type="InterPro" id="IPR051310">
    <property type="entry name" value="MCP_chemotaxis"/>
</dbReference>
<evidence type="ECO:0000256" key="5">
    <source>
        <dbReference type="SAM" id="Phobius"/>
    </source>
</evidence>
<evidence type="ECO:0000256" key="4">
    <source>
        <dbReference type="SAM" id="MobiDB-lite"/>
    </source>
</evidence>
<keyword evidence="1" id="KW-0145">Chemotaxis</keyword>
<dbReference type="Gene3D" id="1.10.287.950">
    <property type="entry name" value="Methyl-accepting chemotaxis protein"/>
    <property type="match status" value="1"/>
</dbReference>
<accession>A0A5M6IZU4</accession>
<dbReference type="SUPFAM" id="SSF58104">
    <property type="entry name" value="Methyl-accepting chemotaxis protein (MCP) signaling domain"/>
    <property type="match status" value="1"/>
</dbReference>
<reference evidence="8 9" key="1">
    <citation type="submission" date="2019-09" db="EMBL/GenBank/DDBJ databases">
        <title>Genome sequence of Rhodovastum atsumiense, a diverse member of the Acetobacteraceae family of non-sulfur purple photosynthetic bacteria.</title>
        <authorList>
            <person name="Meyer T."/>
            <person name="Kyndt J."/>
        </authorList>
    </citation>
    <scope>NUCLEOTIDE SEQUENCE [LARGE SCALE GENOMIC DNA]</scope>
    <source>
        <strain evidence="8 9">DSM 21279</strain>
    </source>
</reference>
<name>A0A5M6IZU4_9PROT</name>
<dbReference type="AlphaFoldDB" id="A0A5M6IZU4"/>
<feature type="region of interest" description="Disordered" evidence="4">
    <location>
        <begin position="708"/>
        <end position="772"/>
    </location>
</feature>
<dbReference type="PANTHER" id="PTHR43531">
    <property type="entry name" value="PROTEIN ICFG"/>
    <property type="match status" value="1"/>
</dbReference>
<feature type="compositionally biased region" description="Polar residues" evidence="4">
    <location>
        <begin position="476"/>
        <end position="494"/>
    </location>
</feature>
<feature type="domain" description="Methyl-accepting transducer" evidence="6">
    <location>
        <begin position="471"/>
        <end position="686"/>
    </location>
</feature>
<dbReference type="Pfam" id="PF00672">
    <property type="entry name" value="HAMP"/>
    <property type="match status" value="1"/>
</dbReference>
<feature type="region of interest" description="Disordered" evidence="4">
    <location>
        <begin position="476"/>
        <end position="508"/>
    </location>
</feature>
<dbReference type="SMART" id="SM00283">
    <property type="entry name" value="MA"/>
    <property type="match status" value="1"/>
</dbReference>
<comment type="similarity">
    <text evidence="2">Belongs to the methyl-accepting chemotaxis (MCP) protein family.</text>
</comment>
<evidence type="ECO:0000256" key="2">
    <source>
        <dbReference type="ARBA" id="ARBA00029447"/>
    </source>
</evidence>
<dbReference type="PANTHER" id="PTHR43531:SF11">
    <property type="entry name" value="METHYL-ACCEPTING CHEMOTAXIS PROTEIN 3"/>
    <property type="match status" value="1"/>
</dbReference>
<dbReference type="CDD" id="cd06225">
    <property type="entry name" value="HAMP"/>
    <property type="match status" value="1"/>
</dbReference>
<feature type="domain" description="HAMP" evidence="7">
    <location>
        <begin position="336"/>
        <end position="388"/>
    </location>
</feature>
<dbReference type="Proteomes" id="UP000325255">
    <property type="component" value="Unassembled WGS sequence"/>
</dbReference>
<keyword evidence="9" id="KW-1185">Reference proteome</keyword>
<dbReference type="InterPro" id="IPR024478">
    <property type="entry name" value="HlyB_4HB_MCP"/>
</dbReference>
<feature type="transmembrane region" description="Helical" evidence="5">
    <location>
        <begin position="314"/>
        <end position="336"/>
    </location>
</feature>
<dbReference type="OrthoDB" id="9765776at2"/>
<dbReference type="InterPro" id="IPR003660">
    <property type="entry name" value="HAMP_dom"/>
</dbReference>
<dbReference type="PROSITE" id="PS50111">
    <property type="entry name" value="CHEMOTAXIS_TRANSDUC_2"/>
    <property type="match status" value="1"/>
</dbReference>
<evidence type="ECO:0000313" key="8">
    <source>
        <dbReference type="EMBL" id="KAA5613791.1"/>
    </source>
</evidence>
<comment type="caution">
    <text evidence="8">The sequence shown here is derived from an EMBL/GenBank/DDBJ whole genome shotgun (WGS) entry which is preliminary data.</text>
</comment>
<dbReference type="SMART" id="SM00304">
    <property type="entry name" value="HAMP"/>
    <property type="match status" value="2"/>
</dbReference>
<gene>
    <name evidence="8" type="ORF">F1189_03170</name>
</gene>
<feature type="domain" description="HAMP" evidence="7">
    <location>
        <begin position="416"/>
        <end position="466"/>
    </location>
</feature>
<dbReference type="InterPro" id="IPR004089">
    <property type="entry name" value="MCPsignal_dom"/>
</dbReference>
<dbReference type="GO" id="GO:0005886">
    <property type="term" value="C:plasma membrane"/>
    <property type="evidence" value="ECO:0007669"/>
    <property type="project" value="TreeGrafter"/>
</dbReference>
<evidence type="ECO:0000259" key="6">
    <source>
        <dbReference type="PROSITE" id="PS50111"/>
    </source>
</evidence>
<feature type="compositionally biased region" description="Low complexity" evidence="4">
    <location>
        <begin position="495"/>
        <end position="508"/>
    </location>
</feature>
<evidence type="ECO:0000256" key="3">
    <source>
        <dbReference type="PROSITE-ProRule" id="PRU00284"/>
    </source>
</evidence>
<dbReference type="PROSITE" id="PS50885">
    <property type="entry name" value="HAMP"/>
    <property type="match status" value="2"/>
</dbReference>
<organism evidence="8 9">
    <name type="scientific">Rhodovastum atsumiense</name>
    <dbReference type="NCBI Taxonomy" id="504468"/>
    <lineage>
        <taxon>Bacteria</taxon>
        <taxon>Pseudomonadati</taxon>
        <taxon>Pseudomonadota</taxon>
        <taxon>Alphaproteobacteria</taxon>
        <taxon>Acetobacterales</taxon>
        <taxon>Acetobacteraceae</taxon>
        <taxon>Rhodovastum</taxon>
    </lineage>
</organism>
<dbReference type="GO" id="GO:0006935">
    <property type="term" value="P:chemotaxis"/>
    <property type="evidence" value="ECO:0007669"/>
    <property type="project" value="UniProtKB-KW"/>
</dbReference>
<keyword evidence="5" id="KW-0812">Transmembrane</keyword>
<dbReference type="Gene3D" id="6.10.340.10">
    <property type="match status" value="1"/>
</dbReference>
<evidence type="ECO:0000313" key="9">
    <source>
        <dbReference type="Proteomes" id="UP000325255"/>
    </source>
</evidence>
<dbReference type="Pfam" id="PF12729">
    <property type="entry name" value="4HB_MCP_1"/>
    <property type="match status" value="1"/>
</dbReference>
<keyword evidence="3" id="KW-0807">Transducer</keyword>
<proteinExistence type="inferred from homology"/>
<evidence type="ECO:0000256" key="1">
    <source>
        <dbReference type="ARBA" id="ARBA00022500"/>
    </source>
</evidence>
<dbReference type="GO" id="GO:0004888">
    <property type="term" value="F:transmembrane signaling receptor activity"/>
    <property type="evidence" value="ECO:0007669"/>
    <property type="project" value="TreeGrafter"/>
</dbReference>
<dbReference type="GO" id="GO:0007165">
    <property type="term" value="P:signal transduction"/>
    <property type="evidence" value="ECO:0007669"/>
    <property type="project" value="UniProtKB-KW"/>
</dbReference>
<protein>
    <submittedName>
        <fullName evidence="8">HAMP domain-containing protein</fullName>
    </submittedName>
</protein>
<keyword evidence="5" id="KW-1133">Transmembrane helix</keyword>
<dbReference type="EMBL" id="VWPK01000004">
    <property type="protein sequence ID" value="KAA5613791.1"/>
    <property type="molecule type" value="Genomic_DNA"/>
</dbReference>
<evidence type="ECO:0000259" key="7">
    <source>
        <dbReference type="PROSITE" id="PS50885"/>
    </source>
</evidence>
<keyword evidence="5" id="KW-0472">Membrane</keyword>
<sequence length="772" mass="82145">MRLTIKFKLILAFGLVIVMSIIAGGFAYSSLTNLNSSFETVVNGFGERRSLARDMQTQLLLASRDLKSMILAPSQEETERLGEAVRQGFDRVRQIKEQIFATVTPEGRRRLDGIDAAIARYGELQEKVISFARLNSNERANALLIGDGVKDYDALHRAIDGQMQALGRLPTGEPRSQAMLALMRLRGDIESFRSDLRAMVLASSMPELERRNRALVETSEALRRQIVALGQQLGGIGIPDMVNAAFGPWYGLVMRAATIAAEGGTIQANTLQSGDLTRAEVELNKIVMGYVNFARELMGAATVRAADEYEHARMVLLTVLGFCTALAMGAALWICIGISRGLSRATGLANAVAQGDLSRQVSVSGNDEIQDLVTALNRMTGNLQATAKLAEAIAEGDLAVEAKLLSEKDALGIALNRMIANLRHTATLAEAIAEGDLTVQASRLSDRDVLGTALETMLNRLQAIVADANETAQGVASGSQELSSSAEQLAQGSTEQAASAEEASSSMEQMAANIKQNAENAGQTEKIAVQSAKDAQASGEAVQRAVEAMQTIAQKITIVQEIARQTDLLALNAAVEAARAGEHGKGFAVVASEVRKLAERSQAAAVEIGTLSTDTVKAATDAGAMLARLVPDIRRTADLVEEITAACHEQDVGATQINQALQQLDKVIQQNAAASEEISATSETLAAQAEQLQGTIAFFRTDAETTHAHADHAAAAAAVPSRGRRPAPPVPTPRAGKKHGANSRKAGFTLGMAEDEDRLDGDFRRYTSSSHG</sequence>